<keyword evidence="2 4" id="KW-1133">Transmembrane helix</keyword>
<dbReference type="Gene3D" id="1.20.1250.20">
    <property type="entry name" value="MFS general substrate transporter like domains"/>
    <property type="match status" value="2"/>
</dbReference>
<dbReference type="SUPFAM" id="SSF103473">
    <property type="entry name" value="MFS general substrate transporter"/>
    <property type="match status" value="1"/>
</dbReference>
<reference evidence="6 7" key="1">
    <citation type="submission" date="2016-06" db="EMBL/GenBank/DDBJ databases">
        <title>Complete genome sequence of Edwardsiella hoshinae ATCC 35051.</title>
        <authorList>
            <person name="Reichley S.R."/>
            <person name="Waldbieser G.C."/>
            <person name="Lawrence M.L."/>
            <person name="Griffin M.J."/>
        </authorList>
    </citation>
    <scope>NUCLEOTIDE SEQUENCE [LARGE SCALE GENOMIC DNA]</scope>
    <source>
        <strain evidence="6 7">ATCC 35051</strain>
    </source>
</reference>
<feature type="transmembrane region" description="Helical" evidence="4">
    <location>
        <begin position="219"/>
        <end position="244"/>
    </location>
</feature>
<feature type="domain" description="Major facilitator superfamily (MFS) profile" evidence="5">
    <location>
        <begin position="4"/>
        <end position="403"/>
    </location>
</feature>
<dbReference type="PROSITE" id="PS50850">
    <property type="entry name" value="MFS"/>
    <property type="match status" value="1"/>
</dbReference>
<keyword evidence="3 4" id="KW-0472">Membrane</keyword>
<dbReference type="Pfam" id="PF07690">
    <property type="entry name" value="MFS_1"/>
    <property type="match status" value="1"/>
</dbReference>
<feature type="transmembrane region" description="Helical" evidence="4">
    <location>
        <begin position="160"/>
        <end position="180"/>
    </location>
</feature>
<proteinExistence type="predicted"/>
<feature type="transmembrane region" description="Helical" evidence="4">
    <location>
        <begin position="256"/>
        <end position="274"/>
    </location>
</feature>
<evidence type="ECO:0000256" key="2">
    <source>
        <dbReference type="ARBA" id="ARBA00022989"/>
    </source>
</evidence>
<evidence type="ECO:0000256" key="3">
    <source>
        <dbReference type="ARBA" id="ARBA00023136"/>
    </source>
</evidence>
<dbReference type="InterPro" id="IPR050327">
    <property type="entry name" value="Proton-linked_MCT"/>
</dbReference>
<dbReference type="Proteomes" id="UP000175893">
    <property type="component" value="Chromosome"/>
</dbReference>
<feature type="transmembrane region" description="Helical" evidence="4">
    <location>
        <begin position="307"/>
        <end position="331"/>
    </location>
</feature>
<dbReference type="CDD" id="cd17353">
    <property type="entry name" value="MFS_OFA_like"/>
    <property type="match status" value="1"/>
</dbReference>
<gene>
    <name evidence="6" type="ORF">A9798_11980</name>
</gene>
<feature type="transmembrane region" description="Helical" evidence="4">
    <location>
        <begin position="281"/>
        <end position="301"/>
    </location>
</feature>
<evidence type="ECO:0000256" key="4">
    <source>
        <dbReference type="SAM" id="Phobius"/>
    </source>
</evidence>
<evidence type="ECO:0000256" key="1">
    <source>
        <dbReference type="ARBA" id="ARBA00022692"/>
    </source>
</evidence>
<feature type="transmembrane region" description="Helical" evidence="4">
    <location>
        <begin position="377"/>
        <end position="395"/>
    </location>
</feature>
<feature type="transmembrane region" description="Helical" evidence="4">
    <location>
        <begin position="93"/>
        <end position="117"/>
    </location>
</feature>
<dbReference type="EMBL" id="CP016043">
    <property type="protein sequence ID" value="AOV97596.1"/>
    <property type="molecule type" value="Genomic_DNA"/>
</dbReference>
<dbReference type="InterPro" id="IPR020846">
    <property type="entry name" value="MFS_dom"/>
</dbReference>
<feature type="transmembrane region" description="Helical" evidence="4">
    <location>
        <begin position="343"/>
        <end position="365"/>
    </location>
</feature>
<keyword evidence="7" id="KW-1185">Reference proteome</keyword>
<protein>
    <submittedName>
        <fullName evidence="6">MFS transporter</fullName>
    </submittedName>
</protein>
<evidence type="ECO:0000259" key="5">
    <source>
        <dbReference type="PROSITE" id="PS50850"/>
    </source>
</evidence>
<dbReference type="PANTHER" id="PTHR11360">
    <property type="entry name" value="MONOCARBOXYLATE TRANSPORTER"/>
    <property type="match status" value="1"/>
</dbReference>
<keyword evidence="1 4" id="KW-0812">Transmembrane</keyword>
<dbReference type="PANTHER" id="PTHR11360:SF304">
    <property type="entry name" value="MFS DOMAIN-CONTAINING PROTEIN"/>
    <property type="match status" value="1"/>
</dbReference>
<evidence type="ECO:0000313" key="7">
    <source>
        <dbReference type="Proteomes" id="UP000175893"/>
    </source>
</evidence>
<sequence length="411" mass="44414">MQRWFILLASGVILCQVSYINIWSLFQQPLLAYIPGSTISQVVLVYSLLLIFIGMTAPFAGRMMDKFGPRIVISGGCAAWALAWYLASFSSQMWHLYLTAGILAGIADGFIYTNCVVNVVRWFPDKKGLAGGVIVAFASLGPFIWKPIAMAYFDPSHPTAFYALSALIFLLTMVLLALFLSAPPTDYQPASSRQGNGAPPSAPLNAPSISPKGMVRDPAFYVVFPTFSLAVGSGAVMVGHSVAIAVNQLGLDLADAASTVTVFALFNLAGRLLWGALSDRFGRFICQAAIFALYCLGALALMRADTYLLFMAGCATFALCWGGSYAIYPAMISELWGSQHLGVNYGILYLLGPASGSLIFPRIAAQAYEQSGSYAQAYYAIIVIALISLVGMLWLQGQYKRTRLHKQKECV</sequence>
<dbReference type="InterPro" id="IPR036259">
    <property type="entry name" value="MFS_trans_sf"/>
</dbReference>
<accession>A0ABN4T113</accession>
<organism evidence="6 7">
    <name type="scientific">Edwardsiella hoshinae</name>
    <dbReference type="NCBI Taxonomy" id="93378"/>
    <lineage>
        <taxon>Bacteria</taxon>
        <taxon>Pseudomonadati</taxon>
        <taxon>Pseudomonadota</taxon>
        <taxon>Gammaproteobacteria</taxon>
        <taxon>Enterobacterales</taxon>
        <taxon>Hafniaceae</taxon>
        <taxon>Edwardsiella</taxon>
    </lineage>
</organism>
<name>A0ABN4T113_9GAMM</name>
<evidence type="ECO:0000313" key="6">
    <source>
        <dbReference type="EMBL" id="AOV97596.1"/>
    </source>
</evidence>
<feature type="transmembrane region" description="Helical" evidence="4">
    <location>
        <begin position="30"/>
        <end position="55"/>
    </location>
</feature>
<dbReference type="InterPro" id="IPR011701">
    <property type="entry name" value="MFS"/>
</dbReference>
<feature type="transmembrane region" description="Helical" evidence="4">
    <location>
        <begin position="129"/>
        <end position="148"/>
    </location>
</feature>
<feature type="transmembrane region" description="Helical" evidence="4">
    <location>
        <begin position="67"/>
        <end position="87"/>
    </location>
</feature>